<evidence type="ECO:0000313" key="1">
    <source>
        <dbReference type="EMBL" id="GAA5803670.1"/>
    </source>
</evidence>
<protein>
    <submittedName>
        <fullName evidence="1">Uncharacterized protein</fullName>
    </submittedName>
</protein>
<proteinExistence type="predicted"/>
<dbReference type="Proteomes" id="UP001476247">
    <property type="component" value="Unassembled WGS sequence"/>
</dbReference>
<organism evidence="1 2">
    <name type="scientific">Helicostylum pulchrum</name>
    <dbReference type="NCBI Taxonomy" id="562976"/>
    <lineage>
        <taxon>Eukaryota</taxon>
        <taxon>Fungi</taxon>
        <taxon>Fungi incertae sedis</taxon>
        <taxon>Mucoromycota</taxon>
        <taxon>Mucoromycotina</taxon>
        <taxon>Mucoromycetes</taxon>
        <taxon>Mucorales</taxon>
        <taxon>Mucorineae</taxon>
        <taxon>Mucoraceae</taxon>
        <taxon>Helicostylum</taxon>
    </lineage>
</organism>
<dbReference type="EMBL" id="BAABUJ010000029">
    <property type="protein sequence ID" value="GAA5803670.1"/>
    <property type="molecule type" value="Genomic_DNA"/>
</dbReference>
<comment type="caution">
    <text evidence="1">The sequence shown here is derived from an EMBL/GenBank/DDBJ whole genome shotgun (WGS) entry which is preliminary data.</text>
</comment>
<name>A0ABP9Y9M1_9FUNG</name>
<reference evidence="1 2" key="1">
    <citation type="submission" date="2024-04" db="EMBL/GenBank/DDBJ databases">
        <title>genome sequences of Mucor flavus KT1a and Helicostylum pulchrum KT1b strains isolation_sourced from the surface of a dry-aged beef.</title>
        <authorList>
            <person name="Toyotome T."/>
            <person name="Hosono M."/>
            <person name="Torimaru M."/>
            <person name="Fukuda K."/>
            <person name="Mikami N."/>
        </authorList>
    </citation>
    <scope>NUCLEOTIDE SEQUENCE [LARGE SCALE GENOMIC DNA]</scope>
    <source>
        <strain evidence="1 2">KT1b</strain>
    </source>
</reference>
<sequence length="258" mass="29714">MSNNIKQDFPVAFAEEVNYPSNTEMYVEWLENSSEFPTLSCSSATHATNLDGDNWELLQRKETVEEDKHILVPLEDDDEWLNAEFEEDVLYSEVTEKNATELQPKKRTVKPLWSDEIKSLIVPTEENNDNDNDDDYEDEADLGAELMDVKRSQSRRTNKLSHLRRIHDLKTVENYVHGIYKTATTKGVIKSGAETDRIIKTRGGHARSDKQNALVLCSKYTHNMNRYTFKYVGMGKRRSTSSQNNCEFSVHSDIIVKL</sequence>
<gene>
    <name evidence="1" type="ORF">HPULCUR_009153</name>
</gene>
<keyword evidence="2" id="KW-1185">Reference proteome</keyword>
<evidence type="ECO:0000313" key="2">
    <source>
        <dbReference type="Proteomes" id="UP001476247"/>
    </source>
</evidence>
<accession>A0ABP9Y9M1</accession>